<dbReference type="EMBL" id="BMGG01000002">
    <property type="protein sequence ID" value="GGC55861.1"/>
    <property type="molecule type" value="Genomic_DNA"/>
</dbReference>
<proteinExistence type="predicted"/>
<evidence type="ECO:0000313" key="1">
    <source>
        <dbReference type="EMBL" id="GGC55861.1"/>
    </source>
</evidence>
<dbReference type="PANTHER" id="PTHR21192">
    <property type="entry name" value="NUCLEAR PROTEIN E3-3"/>
    <property type="match status" value="1"/>
</dbReference>
<organism evidence="1 2">
    <name type="scientific">Chelatococcus reniformis</name>
    <dbReference type="NCBI Taxonomy" id="1494448"/>
    <lineage>
        <taxon>Bacteria</taxon>
        <taxon>Pseudomonadati</taxon>
        <taxon>Pseudomonadota</taxon>
        <taxon>Alphaproteobacteria</taxon>
        <taxon>Hyphomicrobiales</taxon>
        <taxon>Chelatococcaceae</taxon>
        <taxon>Chelatococcus</taxon>
    </lineage>
</organism>
<dbReference type="PANTHER" id="PTHR21192:SF2">
    <property type="entry name" value="NADH DEHYDROGENASE [UBIQUINONE] 1 ALPHA SUBCOMPLEX ASSEMBLY FACTOR 3"/>
    <property type="match status" value="1"/>
</dbReference>
<dbReference type="InterPro" id="IPR036748">
    <property type="entry name" value="MTH938-like_sf"/>
</dbReference>
<accession>A0A916X934</accession>
<reference evidence="1" key="2">
    <citation type="submission" date="2020-09" db="EMBL/GenBank/DDBJ databases">
        <authorList>
            <person name="Sun Q."/>
            <person name="Zhou Y."/>
        </authorList>
    </citation>
    <scope>NUCLEOTIDE SEQUENCE</scope>
    <source>
        <strain evidence="1">CGMCC 1.12919</strain>
    </source>
</reference>
<reference evidence="1" key="1">
    <citation type="journal article" date="2014" name="Int. J. Syst. Evol. Microbiol.">
        <title>Complete genome sequence of Corynebacterium casei LMG S-19264T (=DSM 44701T), isolated from a smear-ripened cheese.</title>
        <authorList>
            <consortium name="US DOE Joint Genome Institute (JGI-PGF)"/>
            <person name="Walter F."/>
            <person name="Albersmeier A."/>
            <person name="Kalinowski J."/>
            <person name="Ruckert C."/>
        </authorList>
    </citation>
    <scope>NUCLEOTIDE SEQUENCE</scope>
    <source>
        <strain evidence="1">CGMCC 1.12919</strain>
    </source>
</reference>
<dbReference type="Gene3D" id="3.40.1230.10">
    <property type="entry name" value="MTH938-like"/>
    <property type="match status" value="1"/>
</dbReference>
<dbReference type="SUPFAM" id="SSF64076">
    <property type="entry name" value="MTH938-like"/>
    <property type="match status" value="1"/>
</dbReference>
<name>A0A916X934_9HYPH</name>
<protein>
    <submittedName>
        <fullName evidence="1">Membrane protein</fullName>
    </submittedName>
</protein>
<comment type="caution">
    <text evidence="1">The sequence shown here is derived from an EMBL/GenBank/DDBJ whole genome shotgun (WGS) entry which is preliminary data.</text>
</comment>
<dbReference type="Proteomes" id="UP000637002">
    <property type="component" value="Unassembled WGS sequence"/>
</dbReference>
<dbReference type="RefSeq" id="WP_244641837.1">
    <property type="nucleotide sequence ID" value="NZ_BMGG01000002.1"/>
</dbReference>
<dbReference type="CDD" id="cd00248">
    <property type="entry name" value="Mth938-like"/>
    <property type="match status" value="1"/>
</dbReference>
<keyword evidence="2" id="KW-1185">Reference proteome</keyword>
<gene>
    <name evidence="1" type="ORF">GCM10010994_13510</name>
</gene>
<evidence type="ECO:0000313" key="2">
    <source>
        <dbReference type="Proteomes" id="UP000637002"/>
    </source>
</evidence>
<dbReference type="AlphaFoldDB" id="A0A916X934"/>
<dbReference type="InterPro" id="IPR007523">
    <property type="entry name" value="NDUFAF3/AAMDC"/>
</dbReference>
<sequence>MSSAGADEGRFLPGRHLLDAYGNHGFRFGGMSHRGSILALPSGVRAWHVTAIAELDAHSLADVLAEASAIELMLFGTGTELVPLPASLRALLREHGMAVDVMPTSAAARTYNVLVAEERKIGAGLIAVE</sequence>
<dbReference type="Pfam" id="PF04430">
    <property type="entry name" value="DUF498"/>
    <property type="match status" value="1"/>
</dbReference>